<proteinExistence type="predicted"/>
<evidence type="ECO:0000256" key="3">
    <source>
        <dbReference type="ARBA" id="ARBA00022989"/>
    </source>
</evidence>
<dbReference type="NCBIfam" id="NF003445">
    <property type="entry name" value="PRK04987.1"/>
    <property type="match status" value="1"/>
</dbReference>
<dbReference type="EMBL" id="UGLC01000002">
    <property type="protein sequence ID" value="STT52011.1"/>
    <property type="molecule type" value="Genomic_DNA"/>
</dbReference>
<feature type="transmembrane region" description="Helical" evidence="5">
    <location>
        <begin position="26"/>
        <end position="48"/>
    </location>
</feature>
<reference evidence="6 7" key="1">
    <citation type="submission" date="2018-06" db="EMBL/GenBank/DDBJ databases">
        <authorList>
            <consortium name="Pathogen Informatics"/>
            <person name="Doyle S."/>
        </authorList>
    </citation>
    <scope>NUCLEOTIDE SEQUENCE [LARGE SCALE GENOMIC DNA]</scope>
    <source>
        <strain evidence="6 7">NCTC8849</strain>
    </source>
</reference>
<evidence type="ECO:0000313" key="7">
    <source>
        <dbReference type="Proteomes" id="UP000254799"/>
    </source>
</evidence>
<dbReference type="Pfam" id="PF02300">
    <property type="entry name" value="Fumarate_red_C"/>
    <property type="match status" value="1"/>
</dbReference>
<accession>A0A377WF93</accession>
<evidence type="ECO:0000256" key="4">
    <source>
        <dbReference type="ARBA" id="ARBA00023136"/>
    </source>
</evidence>
<dbReference type="CDD" id="cd00546">
    <property type="entry name" value="QFR_TypeD_subunitC"/>
    <property type="match status" value="1"/>
</dbReference>
<organism evidence="6 7">
    <name type="scientific">Klebsiella pneumoniae</name>
    <dbReference type="NCBI Taxonomy" id="573"/>
    <lineage>
        <taxon>Bacteria</taxon>
        <taxon>Pseudomonadati</taxon>
        <taxon>Pseudomonadota</taxon>
        <taxon>Gammaproteobacteria</taxon>
        <taxon>Enterobacterales</taxon>
        <taxon>Enterobacteriaceae</taxon>
        <taxon>Klebsiella/Raoultella group</taxon>
        <taxon>Klebsiella</taxon>
        <taxon>Klebsiella pneumoniae complex</taxon>
    </lineage>
</organism>
<dbReference type="Proteomes" id="UP000254799">
    <property type="component" value="Unassembled WGS sequence"/>
</dbReference>
<evidence type="ECO:0000313" key="6">
    <source>
        <dbReference type="EMBL" id="STT52011.1"/>
    </source>
</evidence>
<keyword evidence="4 5" id="KW-0472">Membrane</keyword>
<dbReference type="Gene3D" id="1.20.1300.10">
    <property type="entry name" value="Fumarate reductase/succinate dehydrogenase, transmembrane subunit"/>
    <property type="match status" value="1"/>
</dbReference>
<evidence type="ECO:0000256" key="5">
    <source>
        <dbReference type="SAM" id="Phobius"/>
    </source>
</evidence>
<protein>
    <submittedName>
        <fullName evidence="6">Fumarate reductase subunit C</fullName>
    </submittedName>
</protein>
<feature type="transmembrane region" description="Helical" evidence="5">
    <location>
        <begin position="60"/>
        <end position="82"/>
    </location>
</feature>
<dbReference type="PIRSF" id="PIRSF000180">
    <property type="entry name" value="FrdC"/>
    <property type="match status" value="1"/>
</dbReference>
<name>A0A377WF93_KLEPN</name>
<dbReference type="AlphaFoldDB" id="A0A377WF93"/>
<keyword evidence="3 5" id="KW-1133">Transmembrane helix</keyword>
<evidence type="ECO:0000256" key="1">
    <source>
        <dbReference type="ARBA" id="ARBA00022475"/>
    </source>
</evidence>
<gene>
    <name evidence="6" type="primary">frdC</name>
    <name evidence="6" type="ORF">NCTC8849_00528</name>
</gene>
<dbReference type="InterPro" id="IPR034804">
    <property type="entry name" value="SQR/QFR_C/D"/>
</dbReference>
<dbReference type="SUPFAM" id="SSF81343">
    <property type="entry name" value="Fumarate reductase respiratory complex transmembrane subunits"/>
    <property type="match status" value="1"/>
</dbReference>
<dbReference type="InterPro" id="IPR003510">
    <property type="entry name" value="Fumarate_red_C"/>
</dbReference>
<sequence length="116" mass="13276">MTTKRKPYVRPMTSTWWKKLPFYRFYMVREGTAVPTVWFSIVLIYGLFALKHGAESWAGYIGFLQNPVVVILNLITLAAALLHTKTWFELAPKAANVIIKGEKKWGQSRSLKGSGW</sequence>
<evidence type="ECO:0000256" key="2">
    <source>
        <dbReference type="ARBA" id="ARBA00022692"/>
    </source>
</evidence>
<keyword evidence="1" id="KW-1003">Cell membrane</keyword>
<dbReference type="GO" id="GO:0016020">
    <property type="term" value="C:membrane"/>
    <property type="evidence" value="ECO:0007669"/>
    <property type="project" value="InterPro"/>
</dbReference>
<keyword evidence="2 5" id="KW-0812">Transmembrane</keyword>